<keyword evidence="1" id="KW-0732">Signal</keyword>
<sequence length="547" mass="60668">MKFLRTWMIPLLILMLIWPVAGTRNNAAAATAGDIQIYLDGVLLPSDSAPYIKAAENVTMVPLRVISEGLGAQAEWSPASKSATIRKDGNLLVLGIGQKKAQVNGNSVPLEVSVENKAGRTMAPLRFVSEQLGLVVDWNQKTKTISLTSSDAVIVEPPVTEPPTESANPVEPVPPTTNDELRGAWISTVSNLDWPSKASYGKEETQKAEYIKLLDDLQGMGMNAVFVQVRPSGDAIYPSKLVPWSTFLTGTAGKDPGYDPLQFLIEETHRRGMEFHAWFNPFRASTGSDASKLPANHVAKQHPDWIVKFGGKLYINPGIPAAREHVIDAIMEVVKGYDIDGVHLDDYFYPTGETSSSKFNDDTTYKSYNANKISNKGDWRRDNINEFVRDLGHSVRQADPSISYGISPFGVWRNKASDVTGSDTKASISAYDSTYADVRTWIRNGWIDYVTPQLYWSLTRKEVRYDILADWWAGEVRGTSVKLYIGHAPYKLATPEIGWGNAQEIINQLEYNRTIPEISGSIFFSAKDLRRNPLGLIPLLQSYYSAN</sequence>
<proteinExistence type="predicted"/>
<accession>A0ABQ4M7K0</accession>
<evidence type="ECO:0000256" key="1">
    <source>
        <dbReference type="ARBA" id="ARBA00022729"/>
    </source>
</evidence>
<gene>
    <name evidence="4" type="ORF">J42TS3_10130</name>
</gene>
<evidence type="ECO:0008006" key="6">
    <source>
        <dbReference type="Google" id="ProtNLM"/>
    </source>
</evidence>
<dbReference type="InterPro" id="IPR012854">
    <property type="entry name" value="Cu_amine_oxidase-like_N"/>
</dbReference>
<dbReference type="InterPro" id="IPR036582">
    <property type="entry name" value="Mao_N_sf"/>
</dbReference>
<dbReference type="SUPFAM" id="SSF51445">
    <property type="entry name" value="(Trans)glycosidases"/>
    <property type="match status" value="1"/>
</dbReference>
<dbReference type="Proteomes" id="UP000679992">
    <property type="component" value="Unassembled WGS sequence"/>
</dbReference>
<evidence type="ECO:0000313" key="5">
    <source>
        <dbReference type="Proteomes" id="UP000679992"/>
    </source>
</evidence>
<dbReference type="Gene3D" id="3.30.457.10">
    <property type="entry name" value="Copper amine oxidase-like, N-terminal domain"/>
    <property type="match status" value="1"/>
</dbReference>
<dbReference type="InterPro" id="IPR003790">
    <property type="entry name" value="GHL10"/>
</dbReference>
<dbReference type="EMBL" id="BOSL01000002">
    <property type="protein sequence ID" value="GIP51978.1"/>
    <property type="molecule type" value="Genomic_DNA"/>
</dbReference>
<evidence type="ECO:0000259" key="3">
    <source>
        <dbReference type="Pfam" id="PF07833"/>
    </source>
</evidence>
<dbReference type="PANTHER" id="PTHR43405">
    <property type="entry name" value="GLYCOSYL HYDROLASE DIGH"/>
    <property type="match status" value="1"/>
</dbReference>
<evidence type="ECO:0000313" key="4">
    <source>
        <dbReference type="EMBL" id="GIP51978.1"/>
    </source>
</evidence>
<dbReference type="Pfam" id="PF07833">
    <property type="entry name" value="Cu_amine_oxidN1"/>
    <property type="match status" value="1"/>
</dbReference>
<dbReference type="SUPFAM" id="SSF55383">
    <property type="entry name" value="Copper amine oxidase, domain N"/>
    <property type="match status" value="1"/>
</dbReference>
<dbReference type="InterPro" id="IPR052177">
    <property type="entry name" value="Divisome_Glycosyl_Hydrolase"/>
</dbReference>
<dbReference type="InterPro" id="IPR017853">
    <property type="entry name" value="GH"/>
</dbReference>
<dbReference type="RefSeq" id="WP_213653979.1">
    <property type="nucleotide sequence ID" value="NZ_BOSL01000002.1"/>
</dbReference>
<keyword evidence="5" id="KW-1185">Reference proteome</keyword>
<comment type="caution">
    <text evidence="4">The sequence shown here is derived from an EMBL/GenBank/DDBJ whole genome shotgun (WGS) entry which is preliminary data.</text>
</comment>
<feature type="domain" description="Glycosyl hydrolase-like 10" evidence="2">
    <location>
        <begin position="180"/>
        <end position="495"/>
    </location>
</feature>
<organism evidence="4 5">
    <name type="scientific">Paenibacillus vini</name>
    <dbReference type="NCBI Taxonomy" id="1476024"/>
    <lineage>
        <taxon>Bacteria</taxon>
        <taxon>Bacillati</taxon>
        <taxon>Bacillota</taxon>
        <taxon>Bacilli</taxon>
        <taxon>Bacillales</taxon>
        <taxon>Paenibacillaceae</taxon>
        <taxon>Paenibacillus</taxon>
    </lineage>
</organism>
<protein>
    <recommendedName>
        <fullName evidence="6">Glycosyl hydrolase-like 10 domain-containing protein</fullName>
    </recommendedName>
</protein>
<evidence type="ECO:0000259" key="2">
    <source>
        <dbReference type="Pfam" id="PF02638"/>
    </source>
</evidence>
<dbReference type="Pfam" id="PF02638">
    <property type="entry name" value="GHL10"/>
    <property type="match status" value="1"/>
</dbReference>
<feature type="domain" description="Copper amine oxidase-like N-terminal" evidence="3">
    <location>
        <begin position="39"/>
        <end position="146"/>
    </location>
</feature>
<name>A0ABQ4M7K0_9BACL</name>
<dbReference type="Gene3D" id="3.20.20.80">
    <property type="entry name" value="Glycosidases"/>
    <property type="match status" value="1"/>
</dbReference>
<dbReference type="PANTHER" id="PTHR43405:SF1">
    <property type="entry name" value="GLYCOSYL HYDROLASE DIGH"/>
    <property type="match status" value="1"/>
</dbReference>
<reference evidence="4 5" key="1">
    <citation type="submission" date="2021-03" db="EMBL/GenBank/DDBJ databases">
        <title>Antimicrobial resistance genes in bacteria isolated from Japanese honey, and their potential for conferring macrolide and lincosamide resistance in the American foulbrood pathogen Paenibacillus larvae.</title>
        <authorList>
            <person name="Okamoto M."/>
            <person name="Kumagai M."/>
            <person name="Kanamori H."/>
            <person name="Takamatsu D."/>
        </authorList>
    </citation>
    <scope>NUCLEOTIDE SEQUENCE [LARGE SCALE GENOMIC DNA]</scope>
    <source>
        <strain evidence="4 5">J42TS3</strain>
    </source>
</reference>